<dbReference type="EMBL" id="QLST01000018">
    <property type="protein sequence ID" value="RBA27502.1"/>
    <property type="molecule type" value="Genomic_DNA"/>
</dbReference>
<evidence type="ECO:0000256" key="1">
    <source>
        <dbReference type="SAM" id="SignalP"/>
    </source>
</evidence>
<evidence type="ECO:0000313" key="3">
    <source>
        <dbReference type="Proteomes" id="UP000253319"/>
    </source>
</evidence>
<dbReference type="Proteomes" id="UP000253319">
    <property type="component" value="Unassembled WGS sequence"/>
</dbReference>
<proteinExistence type="predicted"/>
<dbReference type="RefSeq" id="WP_113989879.1">
    <property type="nucleotide sequence ID" value="NZ_QLST01000018.1"/>
</dbReference>
<accession>A0A365NZ78</accession>
<evidence type="ECO:0008006" key="4">
    <source>
        <dbReference type="Google" id="ProtNLM"/>
    </source>
</evidence>
<protein>
    <recommendedName>
        <fullName evidence="4">DUF3078 domain-containing protein</fullName>
    </recommendedName>
</protein>
<keyword evidence="1" id="KW-0732">Signal</keyword>
<evidence type="ECO:0000313" key="2">
    <source>
        <dbReference type="EMBL" id="RBA27502.1"/>
    </source>
</evidence>
<reference evidence="2 3" key="1">
    <citation type="submission" date="2018-06" db="EMBL/GenBank/DDBJ databases">
        <title>Flavobacterium tibetense sp. nov., isolated from a wetland YonghuCo on Tibetan Plateau.</title>
        <authorList>
            <person name="Xing P."/>
            <person name="Phurbu D."/>
            <person name="Lu H."/>
        </authorList>
    </citation>
    <scope>NUCLEOTIDE SEQUENCE [LARGE SCALE GENOMIC DNA]</scope>
    <source>
        <strain evidence="2 3">YH5</strain>
    </source>
</reference>
<dbReference type="InterPro" id="IPR021428">
    <property type="entry name" value="DUF3078"/>
</dbReference>
<gene>
    <name evidence="2" type="ORF">DPN68_11960</name>
</gene>
<feature type="signal peptide" evidence="1">
    <location>
        <begin position="1"/>
        <end position="19"/>
    </location>
</feature>
<sequence>MTKKALLLGFLFMVFQANAQIIQTTSPDTISKWEKKNRIGLDLSQITFLNWNAGGNNSISGLARANFQRNYSKGNLRWSNELIMRYGINKQEDREVRKTDDQFQINSNFGYKKDSLSNWYYAGRFNFQTQFANGYAYPNVDLAISKPFAPAYIFLGIGSEYSRKDLNLNVYLSPLTQKTTLVFDQRLANQGAFGVNKAILDSDGNIIKEGKLYRNEVGILITNQWKKEVYKNMILEHRVSFYTDYLNKFGNIDVDWQLQLEMVVNQYVKANIGTHIMYDDDIKAKEEIDGQQVVIGPKIQLKQLLGVGVVYEF</sequence>
<organism evidence="2 3">
    <name type="scientific">Flavobacterium tibetense</name>
    <dbReference type="NCBI Taxonomy" id="2233533"/>
    <lineage>
        <taxon>Bacteria</taxon>
        <taxon>Pseudomonadati</taxon>
        <taxon>Bacteroidota</taxon>
        <taxon>Flavobacteriia</taxon>
        <taxon>Flavobacteriales</taxon>
        <taxon>Flavobacteriaceae</taxon>
        <taxon>Flavobacterium</taxon>
    </lineage>
</organism>
<keyword evidence="3" id="KW-1185">Reference proteome</keyword>
<dbReference type="OrthoDB" id="1495718at2"/>
<dbReference type="AlphaFoldDB" id="A0A365NZ78"/>
<comment type="caution">
    <text evidence="2">The sequence shown here is derived from an EMBL/GenBank/DDBJ whole genome shotgun (WGS) entry which is preliminary data.</text>
</comment>
<name>A0A365NZ78_9FLAO</name>
<dbReference type="Pfam" id="PF11276">
    <property type="entry name" value="DUF3078"/>
    <property type="match status" value="1"/>
</dbReference>
<feature type="chain" id="PRO_5017073716" description="DUF3078 domain-containing protein" evidence="1">
    <location>
        <begin position="20"/>
        <end position="313"/>
    </location>
</feature>